<proteinExistence type="predicted"/>
<dbReference type="EMBL" id="JAWZYT010000078">
    <property type="protein sequence ID" value="KAK4328404.1"/>
    <property type="molecule type" value="Genomic_DNA"/>
</dbReference>
<gene>
    <name evidence="1" type="ORF">Pmani_001191</name>
</gene>
<keyword evidence="2" id="KW-1185">Reference proteome</keyword>
<accession>A0AAE1QK69</accession>
<evidence type="ECO:0000313" key="1">
    <source>
        <dbReference type="EMBL" id="KAK4328404.1"/>
    </source>
</evidence>
<dbReference type="Proteomes" id="UP001292094">
    <property type="component" value="Unassembled WGS sequence"/>
</dbReference>
<comment type="caution">
    <text evidence="1">The sequence shown here is derived from an EMBL/GenBank/DDBJ whole genome shotgun (WGS) entry which is preliminary data.</text>
</comment>
<protein>
    <submittedName>
        <fullName evidence="1">Uncharacterized protein</fullName>
    </submittedName>
</protein>
<sequence>MAVLPTSKERVESYDNRWTTARDGSVSVSPLLAASSTVVPAHMCSPALCANRSQGLITQPEEDHLSYP</sequence>
<name>A0AAE1QK69_9EUCA</name>
<reference evidence="1" key="1">
    <citation type="submission" date="2023-11" db="EMBL/GenBank/DDBJ databases">
        <title>Genome assemblies of two species of porcelain crab, Petrolisthes cinctipes and Petrolisthes manimaculis (Anomura: Porcellanidae).</title>
        <authorList>
            <person name="Angst P."/>
        </authorList>
    </citation>
    <scope>NUCLEOTIDE SEQUENCE</scope>
    <source>
        <strain evidence="1">PB745_02</strain>
        <tissue evidence="1">Gill</tissue>
    </source>
</reference>
<organism evidence="1 2">
    <name type="scientific">Petrolisthes manimaculis</name>
    <dbReference type="NCBI Taxonomy" id="1843537"/>
    <lineage>
        <taxon>Eukaryota</taxon>
        <taxon>Metazoa</taxon>
        <taxon>Ecdysozoa</taxon>
        <taxon>Arthropoda</taxon>
        <taxon>Crustacea</taxon>
        <taxon>Multicrustacea</taxon>
        <taxon>Malacostraca</taxon>
        <taxon>Eumalacostraca</taxon>
        <taxon>Eucarida</taxon>
        <taxon>Decapoda</taxon>
        <taxon>Pleocyemata</taxon>
        <taxon>Anomura</taxon>
        <taxon>Galatheoidea</taxon>
        <taxon>Porcellanidae</taxon>
        <taxon>Petrolisthes</taxon>
    </lineage>
</organism>
<dbReference type="AlphaFoldDB" id="A0AAE1QK69"/>
<evidence type="ECO:0000313" key="2">
    <source>
        <dbReference type="Proteomes" id="UP001292094"/>
    </source>
</evidence>